<sequence length="134" mass="14816">VLGMESRMKRHHLNRLYLEKECHRLGPPAQVCLLRSPSPVRCVSQSSEIFCTCLNTKEQIGGRKHTHVGNVGNSSISLQTFNSTRGSTLGRNPSDSCTVYASGNLSMYSEIGKELVAKIGLQKQVTNTRKKLNN</sequence>
<keyword evidence="2" id="KW-1185">Reference proteome</keyword>
<evidence type="ECO:0000313" key="1">
    <source>
        <dbReference type="EMBL" id="KAB0398480.1"/>
    </source>
</evidence>
<dbReference type="AlphaFoldDB" id="A0A643CE64"/>
<dbReference type="OrthoDB" id="10455158at2759"/>
<feature type="non-terminal residue" evidence="1">
    <location>
        <position position="1"/>
    </location>
</feature>
<accession>A0A643CE64</accession>
<evidence type="ECO:0000313" key="2">
    <source>
        <dbReference type="Proteomes" id="UP000437017"/>
    </source>
</evidence>
<comment type="caution">
    <text evidence="1">The sequence shown here is derived from an EMBL/GenBank/DDBJ whole genome shotgun (WGS) entry which is preliminary data.</text>
</comment>
<dbReference type="EMBL" id="SGJD01001741">
    <property type="protein sequence ID" value="KAB0398480.1"/>
    <property type="molecule type" value="Genomic_DNA"/>
</dbReference>
<protein>
    <submittedName>
        <fullName evidence="1">Uncharacterized protein</fullName>
    </submittedName>
</protein>
<gene>
    <name evidence="1" type="ORF">E2I00_008039</name>
</gene>
<reference evidence="1 2" key="1">
    <citation type="journal article" date="2019" name="PLoS ONE">
        <title>Genomic analyses reveal an absence of contemporary introgressive admixture between fin whales and blue whales, despite known hybrids.</title>
        <authorList>
            <person name="Westbury M.V."/>
            <person name="Petersen B."/>
            <person name="Lorenzen E.D."/>
        </authorList>
    </citation>
    <scope>NUCLEOTIDE SEQUENCE [LARGE SCALE GENOMIC DNA]</scope>
    <source>
        <strain evidence="1">FinWhale-01</strain>
    </source>
</reference>
<proteinExistence type="predicted"/>
<dbReference type="Proteomes" id="UP000437017">
    <property type="component" value="Unassembled WGS sequence"/>
</dbReference>
<name>A0A643CE64_BALPH</name>
<organism evidence="1 2">
    <name type="scientific">Balaenoptera physalus</name>
    <name type="common">Fin whale</name>
    <name type="synonym">Balaena physalus</name>
    <dbReference type="NCBI Taxonomy" id="9770"/>
    <lineage>
        <taxon>Eukaryota</taxon>
        <taxon>Metazoa</taxon>
        <taxon>Chordata</taxon>
        <taxon>Craniata</taxon>
        <taxon>Vertebrata</taxon>
        <taxon>Euteleostomi</taxon>
        <taxon>Mammalia</taxon>
        <taxon>Eutheria</taxon>
        <taxon>Laurasiatheria</taxon>
        <taxon>Artiodactyla</taxon>
        <taxon>Whippomorpha</taxon>
        <taxon>Cetacea</taxon>
        <taxon>Mysticeti</taxon>
        <taxon>Balaenopteridae</taxon>
        <taxon>Balaenoptera</taxon>
    </lineage>
</organism>
<feature type="non-terminal residue" evidence="1">
    <location>
        <position position="134"/>
    </location>
</feature>